<dbReference type="Gene3D" id="3.40.50.12370">
    <property type="match status" value="1"/>
</dbReference>
<evidence type="ECO:0000256" key="1">
    <source>
        <dbReference type="ARBA" id="ARBA00008791"/>
    </source>
</evidence>
<gene>
    <name evidence="3" type="ORF">OCH7691_01442</name>
</gene>
<dbReference type="Proteomes" id="UP000193200">
    <property type="component" value="Unassembled WGS sequence"/>
</dbReference>
<evidence type="ECO:0000313" key="3">
    <source>
        <dbReference type="EMBL" id="SLN35934.1"/>
    </source>
</evidence>
<dbReference type="PANTHER" id="PTHR46268">
    <property type="entry name" value="STRESS RESPONSE PROTEIN NHAX"/>
    <property type="match status" value="1"/>
</dbReference>
<dbReference type="SUPFAM" id="SSF52402">
    <property type="entry name" value="Adenine nucleotide alpha hydrolases-like"/>
    <property type="match status" value="2"/>
</dbReference>
<sequence>MTIKRILLAHGGLEDQQVGLATALELARQFEAEVEVFHAITDSRDAVAFVGEGMTSAMIEGVIAMAEKDAAERRVRARKYFDEARSSAAPELQGRLEFVEHVGREDELVGAHGRMFDLIVAARPSGETSASKQLTLEAALQETGRPVLIVGASKPKIADARIAIFWNGSVESCKAITAALPFLRVASGVVLFSVNVSADNGLTAADAVRYLAAHGITATHKEIDEGGRATGDALIDKAQQCGAELLVMGAFTHSRLRRLIFGAVTGAVIEGSPIAALMIH</sequence>
<reference evidence="3 4" key="1">
    <citation type="submission" date="2017-03" db="EMBL/GenBank/DDBJ databases">
        <authorList>
            <person name="Afonso C.L."/>
            <person name="Miller P.J."/>
            <person name="Scott M.A."/>
            <person name="Spackman E."/>
            <person name="Goraichik I."/>
            <person name="Dimitrov K.M."/>
            <person name="Suarez D.L."/>
            <person name="Swayne D.E."/>
        </authorList>
    </citation>
    <scope>NUCLEOTIDE SEQUENCE [LARGE SCALE GENOMIC DNA]</scope>
    <source>
        <strain evidence="3 4">CECT 7691</strain>
    </source>
</reference>
<evidence type="ECO:0000313" key="4">
    <source>
        <dbReference type="Proteomes" id="UP000193200"/>
    </source>
</evidence>
<organism evidence="3 4">
    <name type="scientific">Oceanibacterium hippocampi</name>
    <dbReference type="NCBI Taxonomy" id="745714"/>
    <lineage>
        <taxon>Bacteria</taxon>
        <taxon>Pseudomonadati</taxon>
        <taxon>Pseudomonadota</taxon>
        <taxon>Alphaproteobacteria</taxon>
        <taxon>Sneathiellales</taxon>
        <taxon>Sneathiellaceae</taxon>
        <taxon>Oceanibacterium</taxon>
    </lineage>
</organism>
<feature type="domain" description="UspA" evidence="2">
    <location>
        <begin position="205"/>
        <end position="280"/>
    </location>
</feature>
<dbReference type="RefSeq" id="WP_085882656.1">
    <property type="nucleotide sequence ID" value="NZ_FWFR01000001.1"/>
</dbReference>
<dbReference type="PANTHER" id="PTHR46268:SF15">
    <property type="entry name" value="UNIVERSAL STRESS PROTEIN HP_0031"/>
    <property type="match status" value="1"/>
</dbReference>
<accession>A0A1Y5SE66</accession>
<dbReference type="Pfam" id="PF00582">
    <property type="entry name" value="Usp"/>
    <property type="match status" value="1"/>
</dbReference>
<name>A0A1Y5SE66_9PROT</name>
<dbReference type="EMBL" id="FWFR01000001">
    <property type="protein sequence ID" value="SLN35934.1"/>
    <property type="molecule type" value="Genomic_DNA"/>
</dbReference>
<dbReference type="InterPro" id="IPR006016">
    <property type="entry name" value="UspA"/>
</dbReference>
<proteinExistence type="inferred from homology"/>
<dbReference type="AlphaFoldDB" id="A0A1Y5SE66"/>
<dbReference type="InParanoid" id="A0A1Y5SE66"/>
<comment type="similarity">
    <text evidence="1">Belongs to the universal stress protein A family.</text>
</comment>
<evidence type="ECO:0000259" key="2">
    <source>
        <dbReference type="Pfam" id="PF00582"/>
    </source>
</evidence>
<dbReference type="CDD" id="cd00293">
    <property type="entry name" value="USP-like"/>
    <property type="match status" value="1"/>
</dbReference>
<keyword evidence="4" id="KW-1185">Reference proteome</keyword>
<dbReference type="OrthoDB" id="9804721at2"/>
<protein>
    <submittedName>
        <fullName evidence="3">Universal stress protein family protein</fullName>
    </submittedName>
</protein>